<sequence length="315" mass="35138">MFGRAGSFSTMMVNVTDLSNVIPAQTGRSWRSTKHAAEYLLLRGLVGLLHILPLDFGSWAMGSLWRLVAPRLRRHDRALRHLAAAYPTKSAAEIDTLARAMWMDLGRTFAESLMVDRIVKAGRVEDASGPLIEAVKASGKGVVFVSLHTGNWELVVIPTVTNGIKVAGVYQRMKNPKVDDYVALVRRDRYPRGLFVKGADVGKKLLRIVRGGGAIALLADLRDRNGLSVPFFDRPAPSTTFPALLARGSDALLVAARVIRTHGVRFRIEAEILDIPRTDDRNADVDAATHLTHQLFEKWVREHPEQWMWAHRRWG</sequence>
<dbReference type="CDD" id="cd07984">
    <property type="entry name" value="LPLAT_LABLAT-like"/>
    <property type="match status" value="1"/>
</dbReference>
<keyword evidence="8" id="KW-1185">Reference proteome</keyword>
<name>A0A2S9Q944_9HYPH</name>
<reference evidence="7 8" key="1">
    <citation type="submission" date="2018-02" db="EMBL/GenBank/DDBJ databases">
        <title>Whole genome sequencing of endophytic bacterium.</title>
        <authorList>
            <person name="Eedara R."/>
            <person name="Podile A.R."/>
        </authorList>
    </citation>
    <scope>NUCLEOTIDE SEQUENCE [LARGE SCALE GENOMIC DNA]</scope>
    <source>
        <strain evidence="7 8">RP1T</strain>
    </source>
</reference>
<evidence type="ECO:0000256" key="3">
    <source>
        <dbReference type="ARBA" id="ARBA00022519"/>
    </source>
</evidence>
<dbReference type="GO" id="GO:0009247">
    <property type="term" value="P:glycolipid biosynthetic process"/>
    <property type="evidence" value="ECO:0007669"/>
    <property type="project" value="UniProtKB-ARBA"/>
</dbReference>
<dbReference type="EMBL" id="PUEJ01000007">
    <property type="protein sequence ID" value="PRH85867.1"/>
    <property type="molecule type" value="Genomic_DNA"/>
</dbReference>
<keyword evidence="6 7" id="KW-0012">Acyltransferase</keyword>
<keyword evidence="5" id="KW-0472">Membrane</keyword>
<evidence type="ECO:0000256" key="6">
    <source>
        <dbReference type="ARBA" id="ARBA00023315"/>
    </source>
</evidence>
<proteinExistence type="predicted"/>
<dbReference type="PANTHER" id="PTHR30606:SF9">
    <property type="entry name" value="LIPID A BIOSYNTHESIS LAUROYLTRANSFERASE"/>
    <property type="match status" value="1"/>
</dbReference>
<evidence type="ECO:0000256" key="4">
    <source>
        <dbReference type="ARBA" id="ARBA00022679"/>
    </source>
</evidence>
<evidence type="ECO:0000256" key="2">
    <source>
        <dbReference type="ARBA" id="ARBA00022475"/>
    </source>
</evidence>
<evidence type="ECO:0000313" key="8">
    <source>
        <dbReference type="Proteomes" id="UP000237682"/>
    </source>
</evidence>
<dbReference type="InterPro" id="IPR004960">
    <property type="entry name" value="LipA_acyltrans"/>
</dbReference>
<dbReference type="AlphaFoldDB" id="A0A2S9Q944"/>
<comment type="subcellular location">
    <subcellularLocation>
        <location evidence="1">Cell inner membrane</location>
    </subcellularLocation>
</comment>
<keyword evidence="2" id="KW-1003">Cell membrane</keyword>
<dbReference type="Pfam" id="PF03279">
    <property type="entry name" value="Lip_A_acyltrans"/>
    <property type="match status" value="1"/>
</dbReference>
<dbReference type="PANTHER" id="PTHR30606">
    <property type="entry name" value="LIPID A BIOSYNTHESIS LAUROYL ACYLTRANSFERASE"/>
    <property type="match status" value="1"/>
</dbReference>
<comment type="caution">
    <text evidence="7">The sequence shown here is derived from an EMBL/GenBank/DDBJ whole genome shotgun (WGS) entry which is preliminary data.</text>
</comment>
<keyword evidence="4 7" id="KW-0808">Transferase</keyword>
<dbReference type="Proteomes" id="UP000237682">
    <property type="component" value="Unassembled WGS sequence"/>
</dbReference>
<keyword evidence="3" id="KW-0997">Cell inner membrane</keyword>
<organism evidence="7 8">
    <name type="scientific">Labrys okinawensis</name>
    <dbReference type="NCBI Taxonomy" id="346911"/>
    <lineage>
        <taxon>Bacteria</taxon>
        <taxon>Pseudomonadati</taxon>
        <taxon>Pseudomonadota</taxon>
        <taxon>Alphaproteobacteria</taxon>
        <taxon>Hyphomicrobiales</taxon>
        <taxon>Xanthobacteraceae</taxon>
        <taxon>Labrys</taxon>
    </lineage>
</organism>
<accession>A0A2S9Q944</accession>
<dbReference type="OrthoDB" id="9801955at2"/>
<evidence type="ECO:0000256" key="5">
    <source>
        <dbReference type="ARBA" id="ARBA00023136"/>
    </source>
</evidence>
<evidence type="ECO:0000313" key="7">
    <source>
        <dbReference type="EMBL" id="PRH85867.1"/>
    </source>
</evidence>
<protein>
    <submittedName>
        <fullName evidence="7">Lauroyl acyltransferase</fullName>
    </submittedName>
</protein>
<evidence type="ECO:0000256" key="1">
    <source>
        <dbReference type="ARBA" id="ARBA00004533"/>
    </source>
</evidence>
<gene>
    <name evidence="7" type="ORF">C5L14_20195</name>
</gene>
<dbReference type="GO" id="GO:0005886">
    <property type="term" value="C:plasma membrane"/>
    <property type="evidence" value="ECO:0007669"/>
    <property type="project" value="UniProtKB-SubCell"/>
</dbReference>
<dbReference type="GO" id="GO:0016746">
    <property type="term" value="F:acyltransferase activity"/>
    <property type="evidence" value="ECO:0007669"/>
    <property type="project" value="UniProtKB-KW"/>
</dbReference>